<evidence type="ECO:0000313" key="3">
    <source>
        <dbReference type="Proteomes" id="UP001311232"/>
    </source>
</evidence>
<comment type="caution">
    <text evidence="2">The sequence shown here is derived from an EMBL/GenBank/DDBJ whole genome shotgun (WGS) entry which is preliminary data.</text>
</comment>
<evidence type="ECO:0000256" key="1">
    <source>
        <dbReference type="SAM" id="MobiDB-lite"/>
    </source>
</evidence>
<proteinExistence type="predicted"/>
<protein>
    <submittedName>
        <fullName evidence="2">Uncharacterized protein</fullName>
    </submittedName>
</protein>
<dbReference type="EMBL" id="JAHHUM010001738">
    <property type="protein sequence ID" value="KAK5609698.1"/>
    <property type="molecule type" value="Genomic_DNA"/>
</dbReference>
<reference evidence="2 3" key="1">
    <citation type="submission" date="2021-06" db="EMBL/GenBank/DDBJ databases">
        <authorList>
            <person name="Palmer J.M."/>
        </authorList>
    </citation>
    <scope>NUCLEOTIDE SEQUENCE [LARGE SCALE GENOMIC DNA]</scope>
    <source>
        <strain evidence="2 3">MEX-2019</strain>
        <tissue evidence="2">Muscle</tissue>
    </source>
</reference>
<organism evidence="2 3">
    <name type="scientific">Crenichthys baileyi</name>
    <name type="common">White River springfish</name>
    <dbReference type="NCBI Taxonomy" id="28760"/>
    <lineage>
        <taxon>Eukaryota</taxon>
        <taxon>Metazoa</taxon>
        <taxon>Chordata</taxon>
        <taxon>Craniata</taxon>
        <taxon>Vertebrata</taxon>
        <taxon>Euteleostomi</taxon>
        <taxon>Actinopterygii</taxon>
        <taxon>Neopterygii</taxon>
        <taxon>Teleostei</taxon>
        <taxon>Neoteleostei</taxon>
        <taxon>Acanthomorphata</taxon>
        <taxon>Ovalentaria</taxon>
        <taxon>Atherinomorphae</taxon>
        <taxon>Cyprinodontiformes</taxon>
        <taxon>Goodeidae</taxon>
        <taxon>Crenichthys</taxon>
    </lineage>
</organism>
<feature type="region of interest" description="Disordered" evidence="1">
    <location>
        <begin position="23"/>
        <end position="51"/>
    </location>
</feature>
<evidence type="ECO:0000313" key="2">
    <source>
        <dbReference type="EMBL" id="KAK5609698.1"/>
    </source>
</evidence>
<dbReference type="AlphaFoldDB" id="A0AAV9RL32"/>
<sequence length="120" mass="13458">MSAHFSGYKWRSITALFPVAAKHESGDGHSSNGEEQNDGPAASTSTASVRDKDVISAAGRFNKQKKRRFGINPAWKEAFQWLEITADKAANHFHDFSLMVRSHRTQMLRIFRLICVLLPA</sequence>
<accession>A0AAV9RL32</accession>
<dbReference type="Proteomes" id="UP001311232">
    <property type="component" value="Unassembled WGS sequence"/>
</dbReference>
<gene>
    <name evidence="2" type="ORF">CRENBAI_026244</name>
</gene>
<name>A0AAV9RL32_9TELE</name>
<keyword evidence="3" id="KW-1185">Reference proteome</keyword>